<accession>A0ABT0TGS8</accession>
<evidence type="ECO:0000313" key="1">
    <source>
        <dbReference type="EMBL" id="MCL9770182.1"/>
    </source>
</evidence>
<keyword evidence="2" id="KW-1185">Reference proteome</keyword>
<evidence type="ECO:0000313" key="2">
    <source>
        <dbReference type="Proteomes" id="UP001203342"/>
    </source>
</evidence>
<dbReference type="RefSeq" id="WP_250581695.1">
    <property type="nucleotide sequence ID" value="NZ_JAMLJN010000005.1"/>
</dbReference>
<reference evidence="1 2" key="1">
    <citation type="submission" date="2022-05" db="EMBL/GenBank/DDBJ databases">
        <title>Flavobacterium sp., isolated from activated sludge.</title>
        <authorList>
            <person name="Ran Q."/>
        </authorList>
    </citation>
    <scope>NUCLEOTIDE SEQUENCE [LARGE SCALE GENOMIC DNA]</scope>
    <source>
        <strain evidence="1 2">HXWNR69</strain>
    </source>
</reference>
<protein>
    <submittedName>
        <fullName evidence="1">Uncharacterized protein</fullName>
    </submittedName>
</protein>
<dbReference type="EMBL" id="JAMLJN010000005">
    <property type="protein sequence ID" value="MCL9770182.1"/>
    <property type="molecule type" value="Genomic_DNA"/>
</dbReference>
<comment type="caution">
    <text evidence="1">The sequence shown here is derived from an EMBL/GenBank/DDBJ whole genome shotgun (WGS) entry which is preliminary data.</text>
</comment>
<organism evidence="1 2">
    <name type="scientific">Flavobacterium fragile</name>
    <dbReference type="NCBI Taxonomy" id="2949085"/>
    <lineage>
        <taxon>Bacteria</taxon>
        <taxon>Pseudomonadati</taxon>
        <taxon>Bacteroidota</taxon>
        <taxon>Flavobacteriia</taxon>
        <taxon>Flavobacteriales</taxon>
        <taxon>Flavobacteriaceae</taxon>
        <taxon>Flavobacterium</taxon>
    </lineage>
</organism>
<sequence length="392" mass="45720">MDETVDKGLKLSLGLLFSIPEFEDFYKNYSQEKKIEGKNGFYLLIEFFRENLSQKRELSPEEDILLKHIFECTENEIYANSALKISIVNKLQIPNEDFLKEFQTDFQAIKTGDLSFEEINKGKYKTVKEYISLHGVDGKGLSELYEKYKDFNHPYIYDLISEPIIQAKNYSNGIAVLKKSLKYALRYPNYFWHSLRGVDACATSLYRIQFLLGYDGFREIEKSIENFEIKLLKLIFLYLSRVIYMSEGNLLSIDAYSNRARIVRDYGYQFMVIFGIGVIPDIQYISDKYLAYTTATKNNLVGQPFIQLMWDSMKMYRHGSHIPNNSGGYQETEDATWMQLVQRGHLRSINLSEKILKEFENFELNFTNSEIDLICEVALKKNIITTHNSGFA</sequence>
<proteinExistence type="predicted"/>
<gene>
    <name evidence="1" type="ORF">NAT47_07115</name>
</gene>
<name>A0ABT0TGS8_9FLAO</name>
<dbReference type="Proteomes" id="UP001203342">
    <property type="component" value="Unassembled WGS sequence"/>
</dbReference>